<dbReference type="Proteomes" id="UP000437562">
    <property type="component" value="Unassembled WGS sequence"/>
</dbReference>
<dbReference type="RefSeq" id="WP_274606579.1">
    <property type="nucleotide sequence ID" value="NZ_CP136373.1"/>
</dbReference>
<dbReference type="AlphaFoldDB" id="A0A654A0H5"/>
<evidence type="ECO:0000313" key="2">
    <source>
        <dbReference type="Proteomes" id="UP000437562"/>
    </source>
</evidence>
<dbReference type="EMBL" id="CABWMC010000029">
    <property type="protein sequence ID" value="VXC60941.1"/>
    <property type="molecule type" value="Genomic_DNA"/>
</dbReference>
<sequence length="43" mass="4582">MRPNSGEEAIIAAEATAVIPELPTAAEAPMVAIVIKYIKIILY</sequence>
<reference evidence="1 2" key="1">
    <citation type="submission" date="2019-10" db="EMBL/GenBank/DDBJ databases">
        <authorList>
            <person name="Karimi E."/>
        </authorList>
    </citation>
    <scope>NUCLEOTIDE SEQUENCE [LARGE SCALE GENOMIC DNA]</scope>
    <source>
        <strain evidence="1">Bacillus sp. 71</strain>
    </source>
</reference>
<name>A0A654A0H5_BACMY</name>
<accession>A0A654A0H5</accession>
<gene>
    <name evidence="1" type="ORF">BACI71_40394</name>
</gene>
<evidence type="ECO:0000313" key="1">
    <source>
        <dbReference type="EMBL" id="VXC60941.1"/>
    </source>
</evidence>
<proteinExistence type="predicted"/>
<protein>
    <submittedName>
        <fullName evidence="1">Uncharacterized protein</fullName>
    </submittedName>
</protein>
<organism evidence="1 2">
    <name type="scientific">Bacillus mycoides</name>
    <dbReference type="NCBI Taxonomy" id="1405"/>
    <lineage>
        <taxon>Bacteria</taxon>
        <taxon>Bacillati</taxon>
        <taxon>Bacillota</taxon>
        <taxon>Bacilli</taxon>
        <taxon>Bacillales</taxon>
        <taxon>Bacillaceae</taxon>
        <taxon>Bacillus</taxon>
        <taxon>Bacillus cereus group</taxon>
    </lineage>
</organism>